<evidence type="ECO:0000313" key="2">
    <source>
        <dbReference type="EMBL" id="KAJ1097935.1"/>
    </source>
</evidence>
<evidence type="ECO:0000256" key="1">
    <source>
        <dbReference type="SAM" id="MobiDB-lite"/>
    </source>
</evidence>
<organism evidence="2 3">
    <name type="scientific">Pleurodeles waltl</name>
    <name type="common">Iberian ribbed newt</name>
    <dbReference type="NCBI Taxonomy" id="8319"/>
    <lineage>
        <taxon>Eukaryota</taxon>
        <taxon>Metazoa</taxon>
        <taxon>Chordata</taxon>
        <taxon>Craniata</taxon>
        <taxon>Vertebrata</taxon>
        <taxon>Euteleostomi</taxon>
        <taxon>Amphibia</taxon>
        <taxon>Batrachia</taxon>
        <taxon>Caudata</taxon>
        <taxon>Salamandroidea</taxon>
        <taxon>Salamandridae</taxon>
        <taxon>Pleurodelinae</taxon>
        <taxon>Pleurodeles</taxon>
    </lineage>
</organism>
<comment type="caution">
    <text evidence="2">The sequence shown here is derived from an EMBL/GenBank/DDBJ whole genome shotgun (WGS) entry which is preliminary data.</text>
</comment>
<reference evidence="2" key="1">
    <citation type="journal article" date="2022" name="bioRxiv">
        <title>Sequencing and chromosome-scale assembly of the giantPleurodeles waltlgenome.</title>
        <authorList>
            <person name="Brown T."/>
            <person name="Elewa A."/>
            <person name="Iarovenko S."/>
            <person name="Subramanian E."/>
            <person name="Araus A.J."/>
            <person name="Petzold A."/>
            <person name="Susuki M."/>
            <person name="Suzuki K.-i.T."/>
            <person name="Hayashi T."/>
            <person name="Toyoda A."/>
            <person name="Oliveira C."/>
            <person name="Osipova E."/>
            <person name="Leigh N.D."/>
            <person name="Simon A."/>
            <person name="Yun M.H."/>
        </authorList>
    </citation>
    <scope>NUCLEOTIDE SEQUENCE</scope>
    <source>
        <strain evidence="2">20211129_DDA</strain>
        <tissue evidence="2">Liver</tissue>
    </source>
</reference>
<feature type="compositionally biased region" description="Basic and acidic residues" evidence="1">
    <location>
        <begin position="70"/>
        <end position="136"/>
    </location>
</feature>
<accession>A0AAV7M2D0</accession>
<evidence type="ECO:0000313" key="3">
    <source>
        <dbReference type="Proteomes" id="UP001066276"/>
    </source>
</evidence>
<dbReference type="EMBL" id="JANPWB010000014">
    <property type="protein sequence ID" value="KAJ1097935.1"/>
    <property type="molecule type" value="Genomic_DNA"/>
</dbReference>
<gene>
    <name evidence="2" type="ORF">NDU88_003051</name>
</gene>
<keyword evidence="3" id="KW-1185">Reference proteome</keyword>
<protein>
    <submittedName>
        <fullName evidence="2">Uncharacterized protein</fullName>
    </submittedName>
</protein>
<dbReference type="Proteomes" id="UP001066276">
    <property type="component" value="Chromosome 10"/>
</dbReference>
<proteinExistence type="predicted"/>
<sequence length="149" mass="17198">MGCVRVSPQEQDASEWKSPRGTNVEITSVRIQDHVDIGEEKVKTTERGEEEVRTNRKEKEGDKWEEEEKTEGLKEREVEKELGRKTESQKEREVEPGRKTDSPKEHGAERELGRKTESRRSVERRETCGEMRKCMGDVKGPAAYQEGHS</sequence>
<dbReference type="AlphaFoldDB" id="A0AAV7M2D0"/>
<name>A0AAV7M2D0_PLEWA</name>
<feature type="compositionally biased region" description="Basic and acidic residues" evidence="1">
    <location>
        <begin position="31"/>
        <end position="62"/>
    </location>
</feature>
<feature type="region of interest" description="Disordered" evidence="1">
    <location>
        <begin position="1"/>
        <end position="149"/>
    </location>
</feature>
<feature type="compositionally biased region" description="Polar residues" evidence="1">
    <location>
        <begin position="20"/>
        <end position="30"/>
    </location>
</feature>